<dbReference type="SUPFAM" id="SSF52540">
    <property type="entry name" value="P-loop containing nucleoside triphosphate hydrolases"/>
    <property type="match status" value="1"/>
</dbReference>
<dbReference type="InterPro" id="IPR050745">
    <property type="entry name" value="Multifunctional_regulatory"/>
</dbReference>
<feature type="compositionally biased region" description="Basic residues" evidence="5">
    <location>
        <begin position="1630"/>
        <end position="1641"/>
    </location>
</feature>
<dbReference type="EMBL" id="ONZQ02000005">
    <property type="protein sequence ID" value="SPO01786.1"/>
    <property type="molecule type" value="Genomic_DNA"/>
</dbReference>
<feature type="repeat" description="ANK" evidence="3">
    <location>
        <begin position="1103"/>
        <end position="1135"/>
    </location>
</feature>
<dbReference type="InterPro" id="IPR007111">
    <property type="entry name" value="NACHT_NTPase"/>
</dbReference>
<dbReference type="Pfam" id="PF12796">
    <property type="entry name" value="Ank_2"/>
    <property type="match status" value="4"/>
</dbReference>
<dbReference type="InterPro" id="IPR002110">
    <property type="entry name" value="Ankyrin_rpt"/>
</dbReference>
<dbReference type="Pfam" id="PF00023">
    <property type="entry name" value="Ank"/>
    <property type="match status" value="2"/>
</dbReference>
<dbReference type="PROSITE" id="PS50088">
    <property type="entry name" value="ANK_REPEAT"/>
    <property type="match status" value="10"/>
</dbReference>
<dbReference type="InterPro" id="IPR036770">
    <property type="entry name" value="Ankyrin_rpt-contain_sf"/>
</dbReference>
<feature type="compositionally biased region" description="Polar residues" evidence="5">
    <location>
        <begin position="1"/>
        <end position="14"/>
    </location>
</feature>
<feature type="domain" description="NACHT" evidence="6">
    <location>
        <begin position="91"/>
        <end position="235"/>
    </location>
</feature>
<accession>A0AAE8SUK6</accession>
<evidence type="ECO:0000256" key="3">
    <source>
        <dbReference type="PROSITE-ProRule" id="PRU00023"/>
    </source>
</evidence>
<dbReference type="PROSITE" id="PS50297">
    <property type="entry name" value="ANK_REP_REGION"/>
    <property type="match status" value="7"/>
</dbReference>
<feature type="repeat" description="ANK" evidence="3">
    <location>
        <begin position="1848"/>
        <end position="1884"/>
    </location>
</feature>
<dbReference type="PROSITE" id="PS50837">
    <property type="entry name" value="NACHT"/>
    <property type="match status" value="1"/>
</dbReference>
<feature type="region of interest" description="Disordered" evidence="5">
    <location>
        <begin position="1594"/>
        <end position="1642"/>
    </location>
</feature>
<keyword evidence="8" id="KW-1185">Reference proteome</keyword>
<dbReference type="SMART" id="SM00248">
    <property type="entry name" value="ANK"/>
    <property type="match status" value="19"/>
</dbReference>
<keyword evidence="2 3" id="KW-0040">ANK repeat</keyword>
<feature type="coiled-coil region" evidence="4">
    <location>
        <begin position="1781"/>
        <end position="1808"/>
    </location>
</feature>
<feature type="repeat" description="ANK" evidence="3">
    <location>
        <begin position="683"/>
        <end position="715"/>
    </location>
</feature>
<feature type="repeat" description="ANK" evidence="3">
    <location>
        <begin position="862"/>
        <end position="896"/>
    </location>
</feature>
<evidence type="ECO:0000256" key="5">
    <source>
        <dbReference type="SAM" id="MobiDB-lite"/>
    </source>
</evidence>
<evidence type="ECO:0000313" key="8">
    <source>
        <dbReference type="Proteomes" id="UP001187682"/>
    </source>
</evidence>
<feature type="repeat" description="ANK" evidence="3">
    <location>
        <begin position="547"/>
        <end position="579"/>
    </location>
</feature>
<feature type="repeat" description="ANK" evidence="3">
    <location>
        <begin position="581"/>
        <end position="613"/>
    </location>
</feature>
<dbReference type="InterPro" id="IPR056884">
    <property type="entry name" value="NPHP3-like_N"/>
</dbReference>
<dbReference type="Pfam" id="PF24883">
    <property type="entry name" value="NPHP3_N"/>
    <property type="match status" value="1"/>
</dbReference>
<keyword evidence="4" id="KW-0175">Coiled coil</keyword>
<feature type="region of interest" description="Disordered" evidence="5">
    <location>
        <begin position="1"/>
        <end position="34"/>
    </location>
</feature>
<dbReference type="PANTHER" id="PTHR24189:SF50">
    <property type="entry name" value="ANKYRIN REPEAT AND SOCS BOX PROTEIN 2"/>
    <property type="match status" value="1"/>
</dbReference>
<dbReference type="PRINTS" id="PR01415">
    <property type="entry name" value="ANKYRIN"/>
</dbReference>
<dbReference type="InterPro" id="IPR027417">
    <property type="entry name" value="P-loop_NTPase"/>
</dbReference>
<proteinExistence type="predicted"/>
<evidence type="ECO:0000256" key="1">
    <source>
        <dbReference type="ARBA" id="ARBA00022737"/>
    </source>
</evidence>
<evidence type="ECO:0000259" key="6">
    <source>
        <dbReference type="PROSITE" id="PS50837"/>
    </source>
</evidence>
<feature type="repeat" description="ANK" evidence="3">
    <location>
        <begin position="1812"/>
        <end position="1847"/>
    </location>
</feature>
<organism evidence="7 8">
    <name type="scientific">Cephalotrichum gorgonifer</name>
    <dbReference type="NCBI Taxonomy" id="2041049"/>
    <lineage>
        <taxon>Eukaryota</taxon>
        <taxon>Fungi</taxon>
        <taxon>Dikarya</taxon>
        <taxon>Ascomycota</taxon>
        <taxon>Pezizomycotina</taxon>
        <taxon>Sordariomycetes</taxon>
        <taxon>Hypocreomycetidae</taxon>
        <taxon>Microascales</taxon>
        <taxon>Microascaceae</taxon>
        <taxon>Cephalotrichum</taxon>
    </lineage>
</organism>
<dbReference type="Gene3D" id="1.25.40.20">
    <property type="entry name" value="Ankyrin repeat-containing domain"/>
    <property type="match status" value="6"/>
</dbReference>
<feature type="repeat" description="ANK" evidence="3">
    <location>
        <begin position="1008"/>
        <end position="1041"/>
    </location>
</feature>
<evidence type="ECO:0000313" key="7">
    <source>
        <dbReference type="EMBL" id="SPO01786.1"/>
    </source>
</evidence>
<dbReference type="PANTHER" id="PTHR24189">
    <property type="entry name" value="MYOTROPHIN"/>
    <property type="match status" value="1"/>
</dbReference>
<name>A0AAE8SUK6_9PEZI</name>
<comment type="caution">
    <text evidence="7">The sequence shown here is derived from an EMBL/GenBank/DDBJ whole genome shotgun (WGS) entry which is preliminary data.</text>
</comment>
<feature type="repeat" description="ANK" evidence="3">
    <location>
        <begin position="1504"/>
        <end position="1543"/>
    </location>
</feature>
<protein>
    <recommendedName>
        <fullName evidence="6">NACHT domain-containing protein</fullName>
    </recommendedName>
</protein>
<dbReference type="Proteomes" id="UP001187682">
    <property type="component" value="Unassembled WGS sequence"/>
</dbReference>
<dbReference type="Gene3D" id="3.40.50.300">
    <property type="entry name" value="P-loop containing nucleotide triphosphate hydrolases"/>
    <property type="match status" value="1"/>
</dbReference>
<evidence type="ECO:0000256" key="2">
    <source>
        <dbReference type="ARBA" id="ARBA00023043"/>
    </source>
</evidence>
<keyword evidence="1" id="KW-0677">Repeat</keyword>
<sequence>MSSSDPTLGGSASDSDAVVVHPDDVSTYNPEQILPSPPKDIEAIRSWLHPTLYDSAGGEYRKHLASHVEGTGTWLTSSKTYQEWLHGTEHGLLWIKGIPGSGKSVVAANLIRELARSNPGSPVLFFFFRQIIDANHDPQALLRDWMDQLLEYSPPLQMQLMAYVKEGRSITTLSMEDLWKDLSHALTRLPGKVFCIGDALDEIDQDRGHDVFLRALGSLGQLRPLTVKVLITSRPVPRVEIPLRTIPGLCIRLEEALVDVDISTYVHFALSTSTFPIQQSDRKIIENAVPGRANGLFLYAKLAMDAFLEPNADIATVLSRLPADLNALYTDLLEEHSQRSGIATEVQRLILQSVTHATRPLRLLELAEMIRVCSPDRRSSVGEDEKPMESTRDLKATKELIRAACGPLLEILAVWVSSVDADAEEGDYMGGASIDGAWVPGGHNVTEGESKLRLRYPFYDYAASNWAGHIRASEAAGYDQTRVNAELAKFLGRVDTFEGWLANRWMRRYDSSNPVTQLHVAANGGLVSYTKELLQDGEGVVDARDAGGRTPLWLAAAEGHAAVIRELIAAGANPNERCTVGGLTPLHKAAGRNYFEAASALIYAGADPLAPKKYLDDIRSIEDSPLGLASRQGHLETVNIFLPFLEDLTAVHHALSSAAKAGQAKVVARILEYPGVDVNSKIRGKTALFLACGCPDAETVRILLQAGADPNINREDRPHDIQVTHRTRRPGWGNATFNCMHQLCGSAAGIEDEGAPEVQREIFSLLIQAGTGIHQRCISGMTPLHYAANTSVTLIRLLLDAGADPNAADNYGQTPIYKARTIDNEGNGPLHSLLQTSYPSMWTMAGLLLGVANAEPNLKNHDGLTPLLSLEDYSEHIQEAVDMLLEAGADIDAIDRDEPRLARFNFILGLGLDVTAKDCRGNGLLHELALLKGNHGRKNRWYSVTWLIPVWKKLVDRGLDLHRSNYAGRTPLHILCATSNIHPGGPGDMMPIDFVLSKTKNVDQTDKDGNTALHIAAAAGEKEIYVKKLLEAGADPTAVTHEGLTALHLASRFRSPNIVGLLLDALRRRQYVNVGRSDIQGKDSATATPEPVNGVNVGAFERPEITPLHYACRSGRPETVALLLEAGADVSCSDVFQACSEFDEEDDLWGNTHASEDCEWNGDAVALKLDDKSRRKSPKNKSWTKIQHIKRGFGQIGAHDTARLAEILDMFARHGAHLPKPDCPPGIHSVLGTDVWTPGFPLRIGDAALRATKPRYGYASACLMEFQRRELDTIEVEVPKQPPSFSELMHQSIQEASIRTLRDFKPLEAHVQHLFHRFILQREYHLVEELARLGISFLPDPELDSVSLIAHLIRHGFYSLFESIGSAQAESQLEGGSWHAFGNTLQPGLWCARRDLAEPRHSGYRPVPFILEAVWRSLPNMEVLRLLVEKFKVDINEVYYTRQCINNHYAMDRDGRAVDFYRYDTIPNDSALHSLAVGKACWHTYQALPYLIKAGAHLEIRDQKGRTPLHIALNPEEQDRGTFSREAATVLVAAGADVNAVSDDGRSCLARAGDDIVMVKLLISHGASVTADALFAAIEAANAPILQALLSGGASPNMRRDPPPPDDEDALEVDGSGHRRRWRDPFGTRGGRRGRGSRGNRGRLLDGVMLHEEFPLYRAAQTESRLAQILMDHGADPFAKFLRVVNHAKTHIQAAASSDALPEGHEECTVLHRLLVSKWPDNTVVSRRLNEDTMNTTSDAQDAGDGSDSCTTVFQHLISLGADIRARDNCGRNVVHHMIGRSRSQKKMERLEKSLAEALALAPELINQADSYGQTPLFYAVSTIVHPRVKLVKALLSAGADPLAVDGSGDTVLHYLTRDLNTPGIRALFKDLINRGVDINTQNSRGETPLFAYCVRPRPSSGASFSDYFYECETEPLISETDARSMLADLGADFFARDKKGRGLLHVAASGRVERFMELMGLGLDPMLEDEVQQTAIDVAAACGNTDILALFEKNDGARQSGQSDWED</sequence>
<reference evidence="7" key="1">
    <citation type="submission" date="2018-03" db="EMBL/GenBank/DDBJ databases">
        <authorList>
            <person name="Guldener U."/>
        </authorList>
    </citation>
    <scope>NUCLEOTIDE SEQUENCE</scope>
</reference>
<gene>
    <name evidence="7" type="ORF">DNG_04459</name>
</gene>
<feature type="repeat" description="ANK" evidence="3">
    <location>
        <begin position="779"/>
        <end position="810"/>
    </location>
</feature>
<dbReference type="SUPFAM" id="SSF48403">
    <property type="entry name" value="Ankyrin repeat"/>
    <property type="match status" value="4"/>
</dbReference>
<evidence type="ECO:0000256" key="4">
    <source>
        <dbReference type="SAM" id="Coils"/>
    </source>
</evidence>